<keyword evidence="2" id="KW-0689">Ribosomal protein</keyword>
<feature type="region of interest" description="Disordered" evidence="1">
    <location>
        <begin position="1"/>
        <end position="89"/>
    </location>
</feature>
<sequence>GDGGRGVEPRQPEPEFRQGGPHALAGPASVDARRRQEPGRPSARWRRGPHLGRSSSGHPVGQADQGCAHPTQQVDGQDDHPFTPREEEV</sequence>
<reference evidence="2" key="1">
    <citation type="submission" date="2020-02" db="EMBL/GenBank/DDBJ databases">
        <authorList>
            <person name="Meier V. D."/>
        </authorList>
    </citation>
    <scope>NUCLEOTIDE SEQUENCE</scope>
    <source>
        <strain evidence="2">AVDCRST_MAG91</strain>
    </source>
</reference>
<dbReference type="EMBL" id="CADCVX010000159">
    <property type="protein sequence ID" value="CAA9493645.1"/>
    <property type="molecule type" value="Genomic_DNA"/>
</dbReference>
<name>A0A6J4SGS4_9SPHN</name>
<accession>A0A6J4SGS4</accession>
<evidence type="ECO:0000313" key="2">
    <source>
        <dbReference type="EMBL" id="CAA9493645.1"/>
    </source>
</evidence>
<keyword evidence="2" id="KW-0687">Ribonucleoprotein</keyword>
<feature type="non-terminal residue" evidence="2">
    <location>
        <position position="1"/>
    </location>
</feature>
<feature type="compositionally biased region" description="Basic and acidic residues" evidence="1">
    <location>
        <begin position="77"/>
        <end position="89"/>
    </location>
</feature>
<protein>
    <submittedName>
        <fullName evidence="2">LSU ribosomal protein L2p (L8e)</fullName>
    </submittedName>
</protein>
<proteinExistence type="predicted"/>
<feature type="non-terminal residue" evidence="2">
    <location>
        <position position="89"/>
    </location>
</feature>
<feature type="compositionally biased region" description="Basic and acidic residues" evidence="1">
    <location>
        <begin position="1"/>
        <end position="16"/>
    </location>
</feature>
<gene>
    <name evidence="2" type="ORF">AVDCRST_MAG91-680</name>
</gene>
<dbReference type="GO" id="GO:0005840">
    <property type="term" value="C:ribosome"/>
    <property type="evidence" value="ECO:0007669"/>
    <property type="project" value="UniProtKB-KW"/>
</dbReference>
<organism evidence="2">
    <name type="scientific">uncultured Sphingomonadaceae bacterium</name>
    <dbReference type="NCBI Taxonomy" id="169976"/>
    <lineage>
        <taxon>Bacteria</taxon>
        <taxon>Pseudomonadati</taxon>
        <taxon>Pseudomonadota</taxon>
        <taxon>Alphaproteobacteria</taxon>
        <taxon>Sphingomonadales</taxon>
        <taxon>Sphingomonadaceae</taxon>
        <taxon>environmental samples</taxon>
    </lineage>
</organism>
<dbReference type="AlphaFoldDB" id="A0A6J4SGS4"/>
<evidence type="ECO:0000256" key="1">
    <source>
        <dbReference type="SAM" id="MobiDB-lite"/>
    </source>
</evidence>